<proteinExistence type="predicted"/>
<dbReference type="RefSeq" id="WP_091370503.1">
    <property type="nucleotide sequence ID" value="NZ_FNDV01000001.1"/>
</dbReference>
<keyword evidence="2" id="KW-1133">Transmembrane helix</keyword>
<keyword evidence="2" id="KW-0812">Transmembrane</keyword>
<reference evidence="4" key="1">
    <citation type="submission" date="2016-10" db="EMBL/GenBank/DDBJ databases">
        <authorList>
            <person name="Varghese N."/>
            <person name="Submissions S."/>
        </authorList>
    </citation>
    <scope>NUCLEOTIDE SEQUENCE [LARGE SCALE GENOMIC DNA]</scope>
    <source>
        <strain evidence="4">IBRC-M 10655</strain>
    </source>
</reference>
<evidence type="ECO:0000256" key="1">
    <source>
        <dbReference type="SAM" id="MobiDB-lite"/>
    </source>
</evidence>
<feature type="region of interest" description="Disordered" evidence="1">
    <location>
        <begin position="289"/>
        <end position="310"/>
    </location>
</feature>
<accession>A0A1H0HJI8</accession>
<evidence type="ECO:0000313" key="3">
    <source>
        <dbReference type="EMBL" id="SDO19342.1"/>
    </source>
</evidence>
<evidence type="ECO:0000256" key="2">
    <source>
        <dbReference type="SAM" id="Phobius"/>
    </source>
</evidence>
<gene>
    <name evidence="3" type="ORF">SAMN05192558_102143</name>
</gene>
<keyword evidence="2" id="KW-0472">Membrane</keyword>
<dbReference type="AlphaFoldDB" id="A0A1H0HJI8"/>
<dbReference type="EMBL" id="FNJB01000002">
    <property type="protein sequence ID" value="SDO19342.1"/>
    <property type="molecule type" value="Genomic_DNA"/>
</dbReference>
<protein>
    <submittedName>
        <fullName evidence="3">Uncharacterized protein</fullName>
    </submittedName>
</protein>
<dbReference type="Proteomes" id="UP000199651">
    <property type="component" value="Unassembled WGS sequence"/>
</dbReference>
<feature type="transmembrane region" description="Helical" evidence="2">
    <location>
        <begin position="41"/>
        <end position="62"/>
    </location>
</feature>
<dbReference type="OrthoDB" id="3673627at2"/>
<dbReference type="STRING" id="504798.SAMN05421871_101160"/>
<organism evidence="3 4">
    <name type="scientific">Actinokineospora alba</name>
    <dbReference type="NCBI Taxonomy" id="504798"/>
    <lineage>
        <taxon>Bacteria</taxon>
        <taxon>Bacillati</taxon>
        <taxon>Actinomycetota</taxon>
        <taxon>Actinomycetes</taxon>
        <taxon>Pseudonocardiales</taxon>
        <taxon>Pseudonocardiaceae</taxon>
        <taxon>Actinokineospora</taxon>
    </lineage>
</organism>
<keyword evidence="4" id="KW-1185">Reference proteome</keyword>
<name>A0A1H0HJI8_9PSEU</name>
<evidence type="ECO:0000313" key="4">
    <source>
        <dbReference type="Proteomes" id="UP000199651"/>
    </source>
</evidence>
<sequence>MNTDDLTRALRDATDDIEPRNSFTTDVVRGGKRRQFRRRMAVTGTLAFVMAAGVVVSVAPWAPPSPAITAAAPSPLLTAATRGDLAGDADYLRDARTAFAKGMAVLPDTGRPETRLIGEPRVYWAGNTSAGKVAVVVQEREREQGSVIYQPDGSVIDAGSIQRFTIGLVTGESATLVNSAWSSSLDDPGAQGFAFLFGPSDRYSIAFSGGAPLHVSPEWKIGDDGRGIREWTPMKDLDGMSFNAFPQPVRGADVRVIRAKDPATAGNEEGLNTLPASLYAEGFDRQSKPIPRRTMDWPQNQPLRAGGTKAAPLTGDLDVGSELQAAGYGDPFARVGVIGFEVIADLPGGGSVVGVEYVPNHTGSRLYLGYRDATGKVTKWAYGGQLHAQEPLPVKVKLENGQGTLVAARGANLLYRTTTDGPWTDAGKDAALVPANATQVKVTRDGQESIFEVTL</sequence>